<reference evidence="8 9" key="1">
    <citation type="submission" date="2020-08" db="EMBL/GenBank/DDBJ databases">
        <title>Cohnella phylogeny.</title>
        <authorList>
            <person name="Dunlap C."/>
        </authorList>
    </citation>
    <scope>NUCLEOTIDE SEQUENCE [LARGE SCALE GENOMIC DNA]</scope>
    <source>
        <strain evidence="8 9">DSM 25239</strain>
    </source>
</reference>
<name>A0A841TX15_9BACL</name>
<feature type="chain" id="PRO_5032371914" evidence="7">
    <location>
        <begin position="25"/>
        <end position="502"/>
    </location>
</feature>
<keyword evidence="9" id="KW-1185">Reference proteome</keyword>
<dbReference type="InterPro" id="IPR008979">
    <property type="entry name" value="Galactose-bd-like_sf"/>
</dbReference>
<dbReference type="SUPFAM" id="SSF75005">
    <property type="entry name" value="Arabinanase/levansucrase/invertase"/>
    <property type="match status" value="1"/>
</dbReference>
<dbReference type="Pfam" id="PF04616">
    <property type="entry name" value="Glyco_hydro_43"/>
    <property type="match status" value="1"/>
</dbReference>
<keyword evidence="4 6" id="KW-0326">Glycosidase</keyword>
<dbReference type="Proteomes" id="UP000553776">
    <property type="component" value="Unassembled WGS sequence"/>
</dbReference>
<protein>
    <submittedName>
        <fullName evidence="8">Family 43 glycosylhydrolase</fullName>
    </submittedName>
</protein>
<organism evidence="8 9">
    <name type="scientific">Cohnella xylanilytica</name>
    <dbReference type="NCBI Taxonomy" id="557555"/>
    <lineage>
        <taxon>Bacteria</taxon>
        <taxon>Bacillati</taxon>
        <taxon>Bacillota</taxon>
        <taxon>Bacilli</taxon>
        <taxon>Bacillales</taxon>
        <taxon>Paenibacillaceae</taxon>
        <taxon>Cohnella</taxon>
    </lineage>
</organism>
<dbReference type="GO" id="GO:0005975">
    <property type="term" value="P:carbohydrate metabolic process"/>
    <property type="evidence" value="ECO:0007669"/>
    <property type="project" value="InterPro"/>
</dbReference>
<proteinExistence type="inferred from homology"/>
<dbReference type="CDD" id="cd18820">
    <property type="entry name" value="GH43_LbAraf43-like"/>
    <property type="match status" value="1"/>
</dbReference>
<dbReference type="PANTHER" id="PTHR43817:SF1">
    <property type="entry name" value="HYDROLASE, FAMILY 43, PUTATIVE (AFU_ORTHOLOGUE AFUA_3G01660)-RELATED"/>
    <property type="match status" value="1"/>
</dbReference>
<comment type="caution">
    <text evidence="8">The sequence shown here is derived from an EMBL/GenBank/DDBJ whole genome shotgun (WGS) entry which is preliminary data.</text>
</comment>
<dbReference type="SUPFAM" id="SSF49785">
    <property type="entry name" value="Galactose-binding domain-like"/>
    <property type="match status" value="1"/>
</dbReference>
<dbReference type="PROSITE" id="PS51257">
    <property type="entry name" value="PROKAR_LIPOPROTEIN"/>
    <property type="match status" value="1"/>
</dbReference>
<dbReference type="AlphaFoldDB" id="A0A841TX15"/>
<evidence type="ECO:0000313" key="9">
    <source>
        <dbReference type="Proteomes" id="UP000553776"/>
    </source>
</evidence>
<accession>A0A841TX15</accession>
<comment type="similarity">
    <text evidence="1 6">Belongs to the glycosyl hydrolase 43 family.</text>
</comment>
<evidence type="ECO:0000256" key="4">
    <source>
        <dbReference type="ARBA" id="ARBA00023295"/>
    </source>
</evidence>
<gene>
    <name evidence="8" type="ORF">H7B90_12130</name>
</gene>
<evidence type="ECO:0000256" key="2">
    <source>
        <dbReference type="ARBA" id="ARBA00022729"/>
    </source>
</evidence>
<evidence type="ECO:0000256" key="7">
    <source>
        <dbReference type="SAM" id="SignalP"/>
    </source>
</evidence>
<evidence type="ECO:0000313" key="8">
    <source>
        <dbReference type="EMBL" id="MBB6692149.1"/>
    </source>
</evidence>
<dbReference type="InterPro" id="IPR023296">
    <property type="entry name" value="Glyco_hydro_beta-prop_sf"/>
</dbReference>
<dbReference type="EMBL" id="JACJVR010000048">
    <property type="protein sequence ID" value="MBB6692149.1"/>
    <property type="molecule type" value="Genomic_DNA"/>
</dbReference>
<feature type="signal peptide" evidence="7">
    <location>
        <begin position="1"/>
        <end position="24"/>
    </location>
</feature>
<evidence type="ECO:0000256" key="1">
    <source>
        <dbReference type="ARBA" id="ARBA00009865"/>
    </source>
</evidence>
<dbReference type="Gene3D" id="2.115.10.20">
    <property type="entry name" value="Glycosyl hydrolase domain, family 43"/>
    <property type="match status" value="1"/>
</dbReference>
<evidence type="ECO:0000256" key="3">
    <source>
        <dbReference type="ARBA" id="ARBA00022801"/>
    </source>
</evidence>
<keyword evidence="2 7" id="KW-0732">Signal</keyword>
<sequence length="502" mass="53553">MNRWARIASGCCAAAALFLSGCEAGGGGAGGTGVAGGDGSAGGNGGRAGGSSMNAMGSADTFANPILNAGADPWVVQHEGYYYYTHTVGNAIRVWKSRSLTDLAAAESATVWEPPASGPNSAEIWAPELHRIDGKWYIYYAADDGANENHRMFVLESVADDPLGEYMDRGKIADPSDRWAIDGTVLRKKDGSMYFVWSGWEGDQNASQRLYIAPMSNPYTISGDRVEISRPEREWETVGTPTVNEGPEVLVSDKKINIVYSASGSWTDDYALGLLSADPDADPLDPASWTKRPEPVFAKTDRVFGPGHASFAKSPDGREDWIVYHAAVASGAGWNRNVRAQPFRWNEDGTPDFGEPVPPGALLPLPSGEPKRVRLEAEDAKLDGMTASEREEASGGRIVSGWTGDGSGAEWEIEADRDGLYVVALRYLNEGAVPLSLTAAIGGKLRIDVQLAGGMNGEWSNEFIEVPLKQGRNTIKLSGGEEGLSLDAIDVLPPAANSPKDR</sequence>
<dbReference type="Gene3D" id="2.60.120.260">
    <property type="entry name" value="Galactose-binding domain-like"/>
    <property type="match status" value="1"/>
</dbReference>
<feature type="site" description="Important for catalytic activity, responsible for pKa modulation of the active site Glu and correct orientation of both the proton donor and substrate" evidence="5">
    <location>
        <position position="182"/>
    </location>
</feature>
<dbReference type="RefSeq" id="WP_185136142.1">
    <property type="nucleotide sequence ID" value="NZ_JACJVR010000048.1"/>
</dbReference>
<evidence type="ECO:0000256" key="5">
    <source>
        <dbReference type="PIRSR" id="PIRSR606710-2"/>
    </source>
</evidence>
<keyword evidence="3 6" id="KW-0378">Hydrolase</keyword>
<dbReference type="InterPro" id="IPR006710">
    <property type="entry name" value="Glyco_hydro_43"/>
</dbReference>
<dbReference type="PANTHER" id="PTHR43817">
    <property type="entry name" value="GLYCOSYL HYDROLASE"/>
    <property type="match status" value="1"/>
</dbReference>
<evidence type="ECO:0000256" key="6">
    <source>
        <dbReference type="RuleBase" id="RU361187"/>
    </source>
</evidence>
<dbReference type="GO" id="GO:0004553">
    <property type="term" value="F:hydrolase activity, hydrolyzing O-glycosyl compounds"/>
    <property type="evidence" value="ECO:0007669"/>
    <property type="project" value="InterPro"/>
</dbReference>